<sequence length="95" mass="10252">MMKYNFGQIHALAEALQQNGRNLISQTETLESAVKQLSGTFTGGAYEAYEVKMASWKSEMGDTQEILARIANAVRSGAEHMQQTDAANARAVSGA</sequence>
<gene>
    <name evidence="2" type="ORF">GORHZ_168_00130</name>
</gene>
<proteinExistence type="inferred from homology"/>
<protein>
    <recommendedName>
        <fullName evidence="1">ESAT-6-like protein</fullName>
    </recommendedName>
</protein>
<dbReference type="eggNOG" id="COG4842">
    <property type="taxonomic scope" value="Bacteria"/>
</dbReference>
<evidence type="ECO:0000256" key="1">
    <source>
        <dbReference type="RuleBase" id="RU362001"/>
    </source>
</evidence>
<comment type="similarity">
    <text evidence="1">Belongs to the WXG100 family.</text>
</comment>
<dbReference type="InterPro" id="IPR036689">
    <property type="entry name" value="ESAT-6-like_sf"/>
</dbReference>
<organism evidence="2 3">
    <name type="scientific">Gordonia rhizosphera NBRC 16068</name>
    <dbReference type="NCBI Taxonomy" id="1108045"/>
    <lineage>
        <taxon>Bacteria</taxon>
        <taxon>Bacillati</taxon>
        <taxon>Actinomycetota</taxon>
        <taxon>Actinomycetes</taxon>
        <taxon>Mycobacteriales</taxon>
        <taxon>Gordoniaceae</taxon>
        <taxon>Gordonia</taxon>
    </lineage>
</organism>
<comment type="caution">
    <text evidence="2">The sequence shown here is derived from an EMBL/GenBank/DDBJ whole genome shotgun (WGS) entry which is preliminary data.</text>
</comment>
<reference evidence="2 3" key="1">
    <citation type="submission" date="2012-08" db="EMBL/GenBank/DDBJ databases">
        <title>Whole genome shotgun sequence of Gordonia rhizosphera NBRC 16068.</title>
        <authorList>
            <person name="Takarada H."/>
            <person name="Isaki S."/>
            <person name="Hosoyama A."/>
            <person name="Tsuchikane K."/>
            <person name="Katsumata H."/>
            <person name="Baba S."/>
            <person name="Ohji S."/>
            <person name="Yamazaki S."/>
            <person name="Fujita N."/>
        </authorList>
    </citation>
    <scope>NUCLEOTIDE SEQUENCE [LARGE SCALE GENOMIC DNA]</scope>
    <source>
        <strain evidence="2 3">NBRC 16068</strain>
    </source>
</reference>
<dbReference type="NCBIfam" id="TIGR03930">
    <property type="entry name" value="WXG100_ESAT6"/>
    <property type="match status" value="1"/>
</dbReference>
<dbReference type="RefSeq" id="WP_006336405.1">
    <property type="nucleotide sequence ID" value="NZ_BAHC01000168.1"/>
</dbReference>
<evidence type="ECO:0000313" key="3">
    <source>
        <dbReference type="Proteomes" id="UP000008363"/>
    </source>
</evidence>
<dbReference type="InterPro" id="IPR010310">
    <property type="entry name" value="T7SS_ESAT-6-like"/>
</dbReference>
<evidence type="ECO:0000313" key="2">
    <source>
        <dbReference type="EMBL" id="GAB92216.1"/>
    </source>
</evidence>
<dbReference type="Proteomes" id="UP000008363">
    <property type="component" value="Unassembled WGS sequence"/>
</dbReference>
<dbReference type="AlphaFoldDB" id="K6WEP3"/>
<dbReference type="Gene3D" id="1.10.287.1060">
    <property type="entry name" value="ESAT-6-like"/>
    <property type="match status" value="1"/>
</dbReference>
<dbReference type="STRING" id="1108045.GORHZ_168_00130"/>
<keyword evidence="3" id="KW-1185">Reference proteome</keyword>
<dbReference type="SUPFAM" id="SSF140453">
    <property type="entry name" value="EsxAB dimer-like"/>
    <property type="match status" value="1"/>
</dbReference>
<name>K6WEP3_9ACTN</name>
<dbReference type="EMBL" id="BAHC01000168">
    <property type="protein sequence ID" value="GAB92216.1"/>
    <property type="molecule type" value="Genomic_DNA"/>
</dbReference>
<dbReference type="OrthoDB" id="3387628at2"/>
<accession>K6WEP3</accession>
<dbReference type="Pfam" id="PF06013">
    <property type="entry name" value="WXG100"/>
    <property type="match status" value="1"/>
</dbReference>